<feature type="compositionally biased region" description="Low complexity" evidence="1">
    <location>
        <begin position="562"/>
        <end position="571"/>
    </location>
</feature>
<evidence type="ECO:0000313" key="4">
    <source>
        <dbReference type="Proteomes" id="UP001595836"/>
    </source>
</evidence>
<feature type="compositionally biased region" description="Basic and acidic residues" evidence="1">
    <location>
        <begin position="342"/>
        <end position="356"/>
    </location>
</feature>
<comment type="caution">
    <text evidence="3">The sequence shown here is derived from an EMBL/GenBank/DDBJ whole genome shotgun (WGS) entry which is preliminary data.</text>
</comment>
<organism evidence="3 4">
    <name type="scientific">Dietzia aurantiaca</name>
    <dbReference type="NCBI Taxonomy" id="983873"/>
    <lineage>
        <taxon>Bacteria</taxon>
        <taxon>Bacillati</taxon>
        <taxon>Actinomycetota</taxon>
        <taxon>Actinomycetes</taxon>
        <taxon>Mycobacteriales</taxon>
        <taxon>Dietziaceae</taxon>
        <taxon>Dietzia</taxon>
    </lineage>
</organism>
<keyword evidence="4" id="KW-1185">Reference proteome</keyword>
<evidence type="ECO:0008006" key="5">
    <source>
        <dbReference type="Google" id="ProtNLM"/>
    </source>
</evidence>
<keyword evidence="2" id="KW-0472">Membrane</keyword>
<gene>
    <name evidence="3" type="ORF">ACFO7U_07730</name>
</gene>
<name>A0ABV9PSB1_9ACTN</name>
<feature type="region of interest" description="Disordered" evidence="1">
    <location>
        <begin position="562"/>
        <end position="585"/>
    </location>
</feature>
<keyword evidence="2" id="KW-0812">Transmembrane</keyword>
<feature type="region of interest" description="Disordered" evidence="1">
    <location>
        <begin position="332"/>
        <end position="365"/>
    </location>
</feature>
<sequence length="898" mass="90339">MTRSPGARVIRALVPVTLSAALAAAPLWGVSPIPSAQAITPEQATAAGYIPNPAPAFARIAIDEVTPRVLAGNTSGGGMAAGTESGVPVVTVSGTVTNVGDTPLEAVDVRLQRGPRAADASAARDALVWSEPSFGVRGEFVRVSESLAPGESVPFSLSMPASAVPGGTDPDLQLTEPGVYPLLVNLNGTPQGAAPARLDDARTLLPVLEAPRPSGLSGIDDDDEIAPAPPAVTPGPAPASVPLTILWPLASAPTRIAAVPGADGPDPVVMLTNGSLLDELADTGRLTGLVRAADEAFSGPGGQELRRATCLAVDPDLVGTVSQIADGRTVLIDDGNGPVVPEDERSRSGREGERRPSTPADPGTVAADAGRWLDELRALADGGCVVSLPTAQADLETVAQVGSPDLTRAALDRGEMIERVIGVEPLSNVVVPASGTLTPGAATALTGQGSTAIVAAASTRTDTGLVPPPGMVGLAGTPGARALTYSDTVGSALAATGEVPENPRYSDPTTRYWLTADSAQARLQDARASLLAPLVDVADAAPSDAGPAGGSAAGPAGTLADAAGAAPAAGDEASDTTEPTTFVPGTPAAAAVEQGVLAVPPQVWSIDRDSAGSLLETLGEQLSAGRMRATPLPDRLGGPVTVPDGSLAPDPTGATDPGEVDPFARDPGGSTAQRLTAALDGIGTLRSLVDTSDPTSSGAADHLDPLLGDALRAISTTGRRAGGDGVTVESGTGSAARLRIVNRLDRLRDTIDASLARVDLLPPGSVFTMASPNSPLLLVIRNGLPFPVRVDVDVAAPEDLHVDPVGTVQLPAAGSRTLQAPTQSDAGGGARRAVSFALTTPDGRPLSQPVELSVQTGGYPVAQAFALAAAALALVLGGRRYLRYRRGILDPADEGHRP</sequence>
<accession>A0ABV9PSB1</accession>
<evidence type="ECO:0000313" key="3">
    <source>
        <dbReference type="EMBL" id="MFC4754668.1"/>
    </source>
</evidence>
<reference evidence="4" key="1">
    <citation type="journal article" date="2019" name="Int. J. Syst. Evol. Microbiol.">
        <title>The Global Catalogue of Microorganisms (GCM) 10K type strain sequencing project: providing services to taxonomists for standard genome sequencing and annotation.</title>
        <authorList>
            <consortium name="The Broad Institute Genomics Platform"/>
            <consortium name="The Broad Institute Genome Sequencing Center for Infectious Disease"/>
            <person name="Wu L."/>
            <person name="Ma J."/>
        </authorList>
    </citation>
    <scope>NUCLEOTIDE SEQUENCE [LARGE SCALE GENOMIC DNA]</scope>
    <source>
        <strain evidence="4">JCM 11882</strain>
    </source>
</reference>
<keyword evidence="2" id="KW-1133">Transmembrane helix</keyword>
<feature type="transmembrane region" description="Helical" evidence="2">
    <location>
        <begin position="857"/>
        <end position="876"/>
    </location>
</feature>
<dbReference type="Proteomes" id="UP001595836">
    <property type="component" value="Unassembled WGS sequence"/>
</dbReference>
<dbReference type="RefSeq" id="WP_344995572.1">
    <property type="nucleotide sequence ID" value="NZ_BAABCD010000052.1"/>
</dbReference>
<evidence type="ECO:0000256" key="1">
    <source>
        <dbReference type="SAM" id="MobiDB-lite"/>
    </source>
</evidence>
<dbReference type="EMBL" id="JBHSHP010000020">
    <property type="protein sequence ID" value="MFC4754668.1"/>
    <property type="molecule type" value="Genomic_DNA"/>
</dbReference>
<proteinExistence type="predicted"/>
<protein>
    <recommendedName>
        <fullName evidence="5">Glycoprotein</fullName>
    </recommendedName>
</protein>
<evidence type="ECO:0000256" key="2">
    <source>
        <dbReference type="SAM" id="Phobius"/>
    </source>
</evidence>